<dbReference type="EMBL" id="QGGH01000001">
    <property type="protein sequence ID" value="PWJ93722.1"/>
    <property type="molecule type" value="Genomic_DNA"/>
</dbReference>
<dbReference type="AlphaFoldDB" id="A0A8E2WGV2"/>
<evidence type="ECO:0000313" key="1">
    <source>
        <dbReference type="EMBL" id="PWJ93722.1"/>
    </source>
</evidence>
<comment type="caution">
    <text evidence="1">The sequence shown here is derived from an EMBL/GenBank/DDBJ whole genome shotgun (WGS) entry which is preliminary data.</text>
</comment>
<accession>A0A8E2WGV2</accession>
<name>A0A8E2WGV2_RHILI</name>
<gene>
    <name evidence="1" type="ORF">C8D77_101402</name>
</gene>
<proteinExistence type="predicted"/>
<reference evidence="1 2" key="1">
    <citation type="submission" date="2018-05" db="EMBL/GenBank/DDBJ databases">
        <title>Genomic Encyclopedia of Type Strains, Phase IV (KMG-IV): sequencing the most valuable type-strain genomes for metagenomic binning, comparative biology and taxonomic classification.</title>
        <authorList>
            <person name="Goeker M."/>
        </authorList>
    </citation>
    <scope>NUCLEOTIDE SEQUENCE [LARGE SCALE GENOMIC DNA]</scope>
    <source>
        <strain evidence="1 2">DSM 2626</strain>
    </source>
</reference>
<organism evidence="1 2">
    <name type="scientific">Rhizobium loti</name>
    <name type="common">Mesorhizobium loti</name>
    <dbReference type="NCBI Taxonomy" id="381"/>
    <lineage>
        <taxon>Bacteria</taxon>
        <taxon>Pseudomonadati</taxon>
        <taxon>Pseudomonadota</taxon>
        <taxon>Alphaproteobacteria</taxon>
        <taxon>Hyphomicrobiales</taxon>
        <taxon>Phyllobacteriaceae</taxon>
        <taxon>Mesorhizobium</taxon>
    </lineage>
</organism>
<sequence>MKTIRNVSDLRVVMHRNERPIYFISATNFNLLGIDQ</sequence>
<protein>
    <submittedName>
        <fullName evidence="1">Uncharacterized protein</fullName>
    </submittedName>
</protein>
<dbReference type="Proteomes" id="UP000245631">
    <property type="component" value="Unassembled WGS sequence"/>
</dbReference>
<evidence type="ECO:0000313" key="2">
    <source>
        <dbReference type="Proteomes" id="UP000245631"/>
    </source>
</evidence>